<dbReference type="Proteomes" id="UP001306950">
    <property type="component" value="Unassembled WGS sequence"/>
</dbReference>
<sequence>MENRDETVETCRKLLKRAAWRIQYKTRMQQVRECNPFLDYQVYDNSFEAHVLSKIYVDQLLEVIPWEKSKYIIQRTVIDGISEQEVADELKITQQGVSKWKRKGLELLKQSLTISAKP</sequence>
<organism evidence="1 2">
    <name type="scientific">Paenibacillus haidiansis</name>
    <dbReference type="NCBI Taxonomy" id="1574488"/>
    <lineage>
        <taxon>Bacteria</taxon>
        <taxon>Bacillati</taxon>
        <taxon>Bacillota</taxon>
        <taxon>Bacilli</taxon>
        <taxon>Bacillales</taxon>
        <taxon>Paenibacillaceae</taxon>
        <taxon>Paenibacillus</taxon>
    </lineage>
</organism>
<dbReference type="EMBL" id="JAZHPZ010000010">
    <property type="protein sequence ID" value="MEF2967779.1"/>
    <property type="molecule type" value="Genomic_DNA"/>
</dbReference>
<evidence type="ECO:0000313" key="2">
    <source>
        <dbReference type="Proteomes" id="UP001306950"/>
    </source>
</evidence>
<protein>
    <submittedName>
        <fullName evidence="1">Sigma-70 family RNA polymerase sigma factor</fullName>
    </submittedName>
</protein>
<evidence type="ECO:0000313" key="1">
    <source>
        <dbReference type="EMBL" id="MEF2967779.1"/>
    </source>
</evidence>
<name>A0ABU7VVI8_9BACL</name>
<gene>
    <name evidence="1" type="ORF">V3851_18270</name>
</gene>
<dbReference type="RefSeq" id="WP_331847996.1">
    <property type="nucleotide sequence ID" value="NZ_JAZHPZ010000010.1"/>
</dbReference>
<accession>A0ABU7VVI8</accession>
<keyword evidence="2" id="KW-1185">Reference proteome</keyword>
<comment type="caution">
    <text evidence="1">The sequence shown here is derived from an EMBL/GenBank/DDBJ whole genome shotgun (WGS) entry which is preliminary data.</text>
</comment>
<proteinExistence type="predicted"/>
<dbReference type="SUPFAM" id="SSF88659">
    <property type="entry name" value="Sigma3 and sigma4 domains of RNA polymerase sigma factors"/>
    <property type="match status" value="1"/>
</dbReference>
<reference evidence="1 2" key="1">
    <citation type="submission" date="2024-02" db="EMBL/GenBank/DDBJ databases">
        <title>A nitrogen-fixing paenibacillus bacterium.</title>
        <authorList>
            <person name="Zhang W.L."/>
            <person name="Chen S.F."/>
        </authorList>
    </citation>
    <scope>NUCLEOTIDE SEQUENCE [LARGE SCALE GENOMIC DNA]</scope>
    <source>
        <strain evidence="1 2">M1</strain>
    </source>
</reference>
<dbReference type="InterPro" id="IPR013324">
    <property type="entry name" value="RNA_pol_sigma_r3/r4-like"/>
</dbReference>